<evidence type="ECO:0000256" key="1">
    <source>
        <dbReference type="SAM" id="MobiDB-lite"/>
    </source>
</evidence>
<dbReference type="Proteomes" id="UP000838756">
    <property type="component" value="Unassembled WGS sequence"/>
</dbReference>
<organism evidence="2 3">
    <name type="scientific">Pararge aegeria aegeria</name>
    <dbReference type="NCBI Taxonomy" id="348720"/>
    <lineage>
        <taxon>Eukaryota</taxon>
        <taxon>Metazoa</taxon>
        <taxon>Ecdysozoa</taxon>
        <taxon>Arthropoda</taxon>
        <taxon>Hexapoda</taxon>
        <taxon>Insecta</taxon>
        <taxon>Pterygota</taxon>
        <taxon>Neoptera</taxon>
        <taxon>Endopterygota</taxon>
        <taxon>Lepidoptera</taxon>
        <taxon>Glossata</taxon>
        <taxon>Ditrysia</taxon>
        <taxon>Papilionoidea</taxon>
        <taxon>Nymphalidae</taxon>
        <taxon>Satyrinae</taxon>
        <taxon>Satyrini</taxon>
        <taxon>Parargina</taxon>
        <taxon>Pararge</taxon>
    </lineage>
</organism>
<keyword evidence="3" id="KW-1185">Reference proteome</keyword>
<proteinExistence type="predicted"/>
<dbReference type="AlphaFoldDB" id="A0A8S4S107"/>
<name>A0A8S4S107_9NEOP</name>
<comment type="caution">
    <text evidence="2">The sequence shown here is derived from an EMBL/GenBank/DDBJ whole genome shotgun (WGS) entry which is preliminary data.</text>
</comment>
<reference evidence="2" key="1">
    <citation type="submission" date="2022-03" db="EMBL/GenBank/DDBJ databases">
        <authorList>
            <person name="Lindestad O."/>
        </authorList>
    </citation>
    <scope>NUCLEOTIDE SEQUENCE</scope>
</reference>
<protein>
    <submittedName>
        <fullName evidence="2">Jg3939 protein</fullName>
    </submittedName>
</protein>
<evidence type="ECO:0000313" key="3">
    <source>
        <dbReference type="Proteomes" id="UP000838756"/>
    </source>
</evidence>
<dbReference type="OrthoDB" id="339325at2759"/>
<dbReference type="EMBL" id="CAKXAJ010025582">
    <property type="protein sequence ID" value="CAH2241605.1"/>
    <property type="molecule type" value="Genomic_DNA"/>
</dbReference>
<feature type="region of interest" description="Disordered" evidence="1">
    <location>
        <begin position="1"/>
        <end position="51"/>
    </location>
</feature>
<accession>A0A8S4S107</accession>
<evidence type="ECO:0000313" key="2">
    <source>
        <dbReference type="EMBL" id="CAH2241605.1"/>
    </source>
</evidence>
<feature type="compositionally biased region" description="Basic and acidic residues" evidence="1">
    <location>
        <begin position="31"/>
        <end position="51"/>
    </location>
</feature>
<sequence length="123" mass="13600">MNAATGHIAIGAIEEPKRKPRKSKSQVRTTKKADMAKKRSGSHDDLLHDDEPRKNRFLLCPTFTSTADLPHHYDTVFDSPPCRKGSGEVKRNFLKSIRSNSLAGLLAVAGNLSSETTELLRDD</sequence>
<gene>
    <name evidence="2" type="primary">jg3939</name>
    <name evidence="2" type="ORF">PAEG_LOCUS18030</name>
</gene>